<proteinExistence type="predicted"/>
<dbReference type="CDD" id="cd18565">
    <property type="entry name" value="ABC_6TM_exporter_like"/>
    <property type="match status" value="1"/>
</dbReference>
<dbReference type="GO" id="GO:0005886">
    <property type="term" value="C:plasma membrane"/>
    <property type="evidence" value="ECO:0007669"/>
    <property type="project" value="UniProtKB-SubCell"/>
</dbReference>
<dbReference type="Gene3D" id="3.40.50.300">
    <property type="entry name" value="P-loop containing nucleotide triphosphate hydrolases"/>
    <property type="match status" value="1"/>
</dbReference>
<evidence type="ECO:0000256" key="7">
    <source>
        <dbReference type="ARBA" id="ARBA00022989"/>
    </source>
</evidence>
<protein>
    <submittedName>
        <fullName evidence="12">ATP-binding cassette subfamily B protein</fullName>
    </submittedName>
</protein>
<dbReference type="SUPFAM" id="SSF90123">
    <property type="entry name" value="ABC transporter transmembrane region"/>
    <property type="match status" value="1"/>
</dbReference>
<feature type="domain" description="ABC transporter" evidence="10">
    <location>
        <begin position="367"/>
        <end position="600"/>
    </location>
</feature>
<gene>
    <name evidence="12" type="ORF">EDC25_12816</name>
</gene>
<keyword evidence="2" id="KW-0813">Transport</keyword>
<dbReference type="Proteomes" id="UP000294599">
    <property type="component" value="Unassembled WGS sequence"/>
</dbReference>
<dbReference type="PROSITE" id="PS50929">
    <property type="entry name" value="ABC_TM1F"/>
    <property type="match status" value="1"/>
</dbReference>
<evidence type="ECO:0000313" key="12">
    <source>
        <dbReference type="EMBL" id="TCS93335.1"/>
    </source>
</evidence>
<dbReference type="InterPro" id="IPR017871">
    <property type="entry name" value="ABC_transporter-like_CS"/>
</dbReference>
<feature type="domain" description="ABC transmembrane type-1" evidence="11">
    <location>
        <begin position="41"/>
        <end position="334"/>
    </location>
</feature>
<keyword evidence="5" id="KW-0547">Nucleotide-binding</keyword>
<dbReference type="EMBL" id="SMAF01000028">
    <property type="protein sequence ID" value="TCS93335.1"/>
    <property type="molecule type" value="Genomic_DNA"/>
</dbReference>
<accession>A0A4R3L358</accession>
<dbReference type="PROSITE" id="PS00211">
    <property type="entry name" value="ABC_TRANSPORTER_1"/>
    <property type="match status" value="1"/>
</dbReference>
<keyword evidence="7 9" id="KW-1133">Transmembrane helix</keyword>
<feature type="transmembrane region" description="Helical" evidence="9">
    <location>
        <begin position="193"/>
        <end position="211"/>
    </location>
</feature>
<organism evidence="12 13">
    <name type="scientific">Pseudofulvimonas gallinarii</name>
    <dbReference type="NCBI Taxonomy" id="634155"/>
    <lineage>
        <taxon>Bacteria</taxon>
        <taxon>Pseudomonadati</taxon>
        <taxon>Pseudomonadota</taxon>
        <taxon>Gammaproteobacteria</taxon>
        <taxon>Lysobacterales</taxon>
        <taxon>Rhodanobacteraceae</taxon>
        <taxon>Pseudofulvimonas</taxon>
    </lineage>
</organism>
<evidence type="ECO:0000256" key="2">
    <source>
        <dbReference type="ARBA" id="ARBA00022448"/>
    </source>
</evidence>
<keyword evidence="6 12" id="KW-0067">ATP-binding</keyword>
<dbReference type="PANTHER" id="PTHR24221">
    <property type="entry name" value="ATP-BINDING CASSETTE SUB-FAMILY B"/>
    <property type="match status" value="1"/>
</dbReference>
<dbReference type="InterPro" id="IPR027417">
    <property type="entry name" value="P-loop_NTPase"/>
</dbReference>
<dbReference type="Gene3D" id="1.20.1560.10">
    <property type="entry name" value="ABC transporter type 1, transmembrane domain"/>
    <property type="match status" value="1"/>
</dbReference>
<dbReference type="PROSITE" id="PS50893">
    <property type="entry name" value="ABC_TRANSPORTER_2"/>
    <property type="match status" value="1"/>
</dbReference>
<reference evidence="12 13" key="1">
    <citation type="submission" date="2019-03" db="EMBL/GenBank/DDBJ databases">
        <title>Genomic Encyclopedia of Type Strains, Phase IV (KMG-IV): sequencing the most valuable type-strain genomes for metagenomic binning, comparative biology and taxonomic classification.</title>
        <authorList>
            <person name="Goeker M."/>
        </authorList>
    </citation>
    <scope>NUCLEOTIDE SEQUENCE [LARGE SCALE GENOMIC DNA]</scope>
    <source>
        <strain evidence="12 13">DSM 21944</strain>
    </source>
</reference>
<dbReference type="InterPro" id="IPR003439">
    <property type="entry name" value="ABC_transporter-like_ATP-bd"/>
</dbReference>
<evidence type="ECO:0000256" key="9">
    <source>
        <dbReference type="SAM" id="Phobius"/>
    </source>
</evidence>
<dbReference type="GO" id="GO:0140359">
    <property type="term" value="F:ABC-type transporter activity"/>
    <property type="evidence" value="ECO:0007669"/>
    <property type="project" value="InterPro"/>
</dbReference>
<comment type="caution">
    <text evidence="12">The sequence shown here is derived from an EMBL/GenBank/DDBJ whole genome shotgun (WGS) entry which is preliminary data.</text>
</comment>
<dbReference type="Pfam" id="PF00664">
    <property type="entry name" value="ABC_membrane"/>
    <property type="match status" value="1"/>
</dbReference>
<evidence type="ECO:0000313" key="13">
    <source>
        <dbReference type="Proteomes" id="UP000294599"/>
    </source>
</evidence>
<dbReference type="InterPro" id="IPR036640">
    <property type="entry name" value="ABC1_TM_sf"/>
</dbReference>
<keyword evidence="13" id="KW-1185">Reference proteome</keyword>
<feature type="transmembrane region" description="Helical" evidence="9">
    <location>
        <begin position="271"/>
        <end position="293"/>
    </location>
</feature>
<evidence type="ECO:0000256" key="4">
    <source>
        <dbReference type="ARBA" id="ARBA00022692"/>
    </source>
</evidence>
<comment type="subcellular location">
    <subcellularLocation>
        <location evidence="1">Cell membrane</location>
        <topology evidence="1">Multi-pass membrane protein</topology>
    </subcellularLocation>
</comment>
<evidence type="ECO:0000259" key="10">
    <source>
        <dbReference type="PROSITE" id="PS50893"/>
    </source>
</evidence>
<dbReference type="GO" id="GO:0005524">
    <property type="term" value="F:ATP binding"/>
    <property type="evidence" value="ECO:0007669"/>
    <property type="project" value="UniProtKB-KW"/>
</dbReference>
<evidence type="ECO:0000259" key="11">
    <source>
        <dbReference type="PROSITE" id="PS50929"/>
    </source>
</evidence>
<dbReference type="InterPro" id="IPR011527">
    <property type="entry name" value="ABC1_TM_dom"/>
</dbReference>
<sequence length="606" mass="66324">MTASSQDPAIRPTQPSQVLQPDAHPLRRLAAYARDRQRDVWLATLYSVLNKLFDVLPEILIGVAVDVVVHQRESFIARMGLPDPVHQLLLLTGLTIIVWALESLFEYLLALKWRNLAQDLQHRLRLDAYRHVQTLDPGRIERERSGRLMAVLNEDVHQIERFLNTGANDLIQVACSSLLVGAVFFVLTPSLAVLAILPVPLILFGAFWFMHRLAPRYAAAREAASDVSRRLGNNLLGMGTIQAYTAEDFETAHIAQASDAYRQRNAEAIRVAAAITPVIRIAILAGFVATLLYGGLLTLRGDLGVGSYSALVYLTQRLLWPLTRLAEMTDLYQRAMTSVTRVTDLMRLPPARDAGTRTLPGPSTGAVGFRGVRFAYDGRPVLHGIDLEVPAGRTIGLVGATGSGKSTLLKMLLRFEDPDAGSVTLDGIDVRELPRSLLRGQIGFVAQDPFLTDGTLAENIAYGDPAPDRQRIEAAARAAEAHDFIAATPSGYDSPVGERGLLLSGGQRQRIALARALYRDPRILVLDEATSAVDNETEAAIQRSLQRAAQGRTLIVVAHRLSTVRQADAIHVLNEGRIVESGTHGQLVARNGLYATLWRLQTGENC</sequence>
<dbReference type="OrthoDB" id="9806127at2"/>
<evidence type="ECO:0000256" key="6">
    <source>
        <dbReference type="ARBA" id="ARBA00022840"/>
    </source>
</evidence>
<keyword evidence="3" id="KW-1003">Cell membrane</keyword>
<dbReference type="InterPro" id="IPR039421">
    <property type="entry name" value="Type_1_exporter"/>
</dbReference>
<dbReference type="AlphaFoldDB" id="A0A4R3L358"/>
<dbReference type="Pfam" id="PF00005">
    <property type="entry name" value="ABC_tran"/>
    <property type="match status" value="1"/>
</dbReference>
<evidence type="ECO:0000256" key="8">
    <source>
        <dbReference type="ARBA" id="ARBA00023136"/>
    </source>
</evidence>
<evidence type="ECO:0000256" key="1">
    <source>
        <dbReference type="ARBA" id="ARBA00004651"/>
    </source>
</evidence>
<keyword evidence="4 9" id="KW-0812">Transmembrane</keyword>
<keyword evidence="8 9" id="KW-0472">Membrane</keyword>
<dbReference type="SMART" id="SM00382">
    <property type="entry name" value="AAA"/>
    <property type="match status" value="1"/>
</dbReference>
<evidence type="ECO:0000256" key="3">
    <source>
        <dbReference type="ARBA" id="ARBA00022475"/>
    </source>
</evidence>
<dbReference type="GO" id="GO:0034040">
    <property type="term" value="F:ATPase-coupled lipid transmembrane transporter activity"/>
    <property type="evidence" value="ECO:0007669"/>
    <property type="project" value="TreeGrafter"/>
</dbReference>
<feature type="transmembrane region" description="Helical" evidence="9">
    <location>
        <begin position="88"/>
        <end position="109"/>
    </location>
</feature>
<dbReference type="InterPro" id="IPR003593">
    <property type="entry name" value="AAA+_ATPase"/>
</dbReference>
<evidence type="ECO:0000256" key="5">
    <source>
        <dbReference type="ARBA" id="ARBA00022741"/>
    </source>
</evidence>
<dbReference type="GO" id="GO:0016887">
    <property type="term" value="F:ATP hydrolysis activity"/>
    <property type="evidence" value="ECO:0007669"/>
    <property type="project" value="InterPro"/>
</dbReference>
<name>A0A4R3L358_9GAMM</name>
<dbReference type="PANTHER" id="PTHR24221:SF601">
    <property type="entry name" value="ABC TRANSPORTER"/>
    <property type="match status" value="1"/>
</dbReference>
<dbReference type="FunFam" id="3.40.50.300:FF:000221">
    <property type="entry name" value="Multidrug ABC transporter ATP-binding protein"/>
    <property type="match status" value="1"/>
</dbReference>
<dbReference type="SUPFAM" id="SSF52540">
    <property type="entry name" value="P-loop containing nucleoside triphosphate hydrolases"/>
    <property type="match status" value="1"/>
</dbReference>
<dbReference type="RefSeq" id="WP_123521203.1">
    <property type="nucleotide sequence ID" value="NZ_JBHLWF010000079.1"/>
</dbReference>